<dbReference type="Pfam" id="PF12840">
    <property type="entry name" value="HTH_20"/>
    <property type="match status" value="1"/>
</dbReference>
<dbReference type="InterPro" id="IPR036388">
    <property type="entry name" value="WH-like_DNA-bd_sf"/>
</dbReference>
<evidence type="ECO:0000256" key="3">
    <source>
        <dbReference type="ARBA" id="ARBA00023163"/>
    </source>
</evidence>
<comment type="caution">
    <text evidence="5">The sequence shown here is derived from an EMBL/GenBank/DDBJ whole genome shotgun (WGS) entry which is preliminary data.</text>
</comment>
<dbReference type="Proteomes" id="UP000036097">
    <property type="component" value="Unassembled WGS sequence"/>
</dbReference>
<evidence type="ECO:0000313" key="6">
    <source>
        <dbReference type="Proteomes" id="UP000036097"/>
    </source>
</evidence>
<keyword evidence="1" id="KW-0805">Transcription regulation</keyword>
<evidence type="ECO:0000256" key="1">
    <source>
        <dbReference type="ARBA" id="ARBA00023015"/>
    </source>
</evidence>
<gene>
    <name evidence="5" type="ORF">ABT56_11600</name>
</gene>
<dbReference type="InterPro" id="IPR051011">
    <property type="entry name" value="Metal_resp_trans_reg"/>
</dbReference>
<dbReference type="CDD" id="cd00090">
    <property type="entry name" value="HTH_ARSR"/>
    <property type="match status" value="1"/>
</dbReference>
<dbReference type="EMBL" id="LDOT01000014">
    <property type="protein sequence ID" value="KLV05361.1"/>
    <property type="molecule type" value="Genomic_DNA"/>
</dbReference>
<proteinExistence type="predicted"/>
<dbReference type="InterPro" id="IPR011991">
    <property type="entry name" value="ArsR-like_HTH"/>
</dbReference>
<evidence type="ECO:0000256" key="2">
    <source>
        <dbReference type="ARBA" id="ARBA00023125"/>
    </source>
</evidence>
<sequence>MNRDQATVIFDSLSSGIRLDAWRLLVKAGKTGLVAGEMAKQMDVAPNSLSFHLKAMLHAGLVSVEQQGRFQRYRANIPVMMELIGYLTEECCGDDTSEQCHPSHLKTDADHCCEK</sequence>
<dbReference type="AlphaFoldDB" id="A0A0J1H0L7"/>
<dbReference type="GO" id="GO:0003677">
    <property type="term" value="F:DNA binding"/>
    <property type="evidence" value="ECO:0007669"/>
    <property type="project" value="UniProtKB-KW"/>
</dbReference>
<dbReference type="PROSITE" id="PS50987">
    <property type="entry name" value="HTH_ARSR_2"/>
    <property type="match status" value="1"/>
</dbReference>
<reference evidence="5 6" key="1">
    <citation type="submission" date="2015-05" db="EMBL/GenBank/DDBJ databases">
        <title>Photobacterium galathea sp. nov.</title>
        <authorList>
            <person name="Machado H."/>
            <person name="Gram L."/>
        </authorList>
    </citation>
    <scope>NUCLEOTIDE SEQUENCE [LARGE SCALE GENOMIC DNA]</scope>
    <source>
        <strain evidence="5 6">CGMCC 1.12159</strain>
    </source>
</reference>
<dbReference type="PATRIC" id="fig|1195763.3.peg.2441"/>
<dbReference type="Gene3D" id="1.10.10.10">
    <property type="entry name" value="Winged helix-like DNA-binding domain superfamily/Winged helix DNA-binding domain"/>
    <property type="match status" value="1"/>
</dbReference>
<keyword evidence="6" id="KW-1185">Reference proteome</keyword>
<evidence type="ECO:0000259" key="4">
    <source>
        <dbReference type="PROSITE" id="PS50987"/>
    </source>
</evidence>
<dbReference type="InterPro" id="IPR036390">
    <property type="entry name" value="WH_DNA-bd_sf"/>
</dbReference>
<dbReference type="OrthoDB" id="5297460at2"/>
<dbReference type="InterPro" id="IPR001845">
    <property type="entry name" value="HTH_ArsR_DNA-bd_dom"/>
</dbReference>
<feature type="domain" description="HTH arsR-type" evidence="4">
    <location>
        <begin position="1"/>
        <end position="95"/>
    </location>
</feature>
<dbReference type="PANTHER" id="PTHR43132:SF2">
    <property type="entry name" value="ARSENICAL RESISTANCE OPERON REPRESSOR ARSR-RELATED"/>
    <property type="match status" value="1"/>
</dbReference>
<dbReference type="GO" id="GO:0003700">
    <property type="term" value="F:DNA-binding transcription factor activity"/>
    <property type="evidence" value="ECO:0007669"/>
    <property type="project" value="InterPro"/>
</dbReference>
<dbReference type="PANTHER" id="PTHR43132">
    <property type="entry name" value="ARSENICAL RESISTANCE OPERON REPRESSOR ARSR-RELATED"/>
    <property type="match status" value="1"/>
</dbReference>
<accession>A0A0J1H0L7</accession>
<keyword evidence="3" id="KW-0804">Transcription</keyword>
<name>A0A0J1H0L7_9GAMM</name>
<dbReference type="SUPFAM" id="SSF46785">
    <property type="entry name" value="Winged helix' DNA-binding domain"/>
    <property type="match status" value="1"/>
</dbReference>
<evidence type="ECO:0000313" key="5">
    <source>
        <dbReference type="EMBL" id="KLV05361.1"/>
    </source>
</evidence>
<organism evidence="5 6">
    <name type="scientific">Photobacterium aquae</name>
    <dbReference type="NCBI Taxonomy" id="1195763"/>
    <lineage>
        <taxon>Bacteria</taxon>
        <taxon>Pseudomonadati</taxon>
        <taxon>Pseudomonadota</taxon>
        <taxon>Gammaproteobacteria</taxon>
        <taxon>Vibrionales</taxon>
        <taxon>Vibrionaceae</taxon>
        <taxon>Photobacterium</taxon>
    </lineage>
</organism>
<dbReference type="SMART" id="SM00418">
    <property type="entry name" value="HTH_ARSR"/>
    <property type="match status" value="1"/>
</dbReference>
<dbReference type="STRING" id="1195763.ABT56_11600"/>
<protein>
    <submittedName>
        <fullName evidence="5">ArsR family transcriptional regulator</fullName>
    </submittedName>
</protein>
<keyword evidence="2" id="KW-0238">DNA-binding</keyword>